<dbReference type="InterPro" id="IPR013767">
    <property type="entry name" value="PAS_fold"/>
</dbReference>
<proteinExistence type="predicted"/>
<dbReference type="PANTHER" id="PTHR45138:SF9">
    <property type="entry name" value="DIGUANYLATE CYCLASE DGCM-RELATED"/>
    <property type="match status" value="1"/>
</dbReference>
<dbReference type="Pfam" id="PF00990">
    <property type="entry name" value="GGDEF"/>
    <property type="match status" value="1"/>
</dbReference>
<accession>A0A7T4WFE5</accession>
<dbReference type="NCBIfam" id="TIGR00229">
    <property type="entry name" value="sensory_box"/>
    <property type="match status" value="1"/>
</dbReference>
<dbReference type="Pfam" id="PF00989">
    <property type="entry name" value="PAS"/>
    <property type="match status" value="1"/>
</dbReference>
<evidence type="ECO:0000313" key="6">
    <source>
        <dbReference type="Proteomes" id="UP000595420"/>
    </source>
</evidence>
<comment type="catalytic activity">
    <reaction evidence="2">
        <text>2 GTP = 3',3'-c-di-GMP + 2 diphosphate</text>
        <dbReference type="Rhea" id="RHEA:24898"/>
        <dbReference type="ChEBI" id="CHEBI:33019"/>
        <dbReference type="ChEBI" id="CHEBI:37565"/>
        <dbReference type="ChEBI" id="CHEBI:58805"/>
        <dbReference type="EC" id="2.7.7.65"/>
    </reaction>
</comment>
<dbReference type="InterPro" id="IPR035965">
    <property type="entry name" value="PAS-like_dom_sf"/>
</dbReference>
<dbReference type="GO" id="GO:0005886">
    <property type="term" value="C:plasma membrane"/>
    <property type="evidence" value="ECO:0007669"/>
    <property type="project" value="TreeGrafter"/>
</dbReference>
<dbReference type="CDD" id="cd00130">
    <property type="entry name" value="PAS"/>
    <property type="match status" value="2"/>
</dbReference>
<dbReference type="InterPro" id="IPR029787">
    <property type="entry name" value="Nucleotide_cyclase"/>
</dbReference>
<dbReference type="EC" id="2.7.7.65" evidence="1"/>
<gene>
    <name evidence="5" type="ORF">H2515_04910</name>
</gene>
<dbReference type="PROSITE" id="PS50887">
    <property type="entry name" value="GGDEF"/>
    <property type="match status" value="1"/>
</dbReference>
<dbReference type="Gene3D" id="3.30.450.20">
    <property type="entry name" value="PAS domain"/>
    <property type="match status" value="2"/>
</dbReference>
<feature type="domain" description="GGDEF" evidence="4">
    <location>
        <begin position="298"/>
        <end position="432"/>
    </location>
</feature>
<dbReference type="GO" id="GO:0052621">
    <property type="term" value="F:diguanylate cyclase activity"/>
    <property type="evidence" value="ECO:0007669"/>
    <property type="project" value="UniProtKB-EC"/>
</dbReference>
<dbReference type="CDD" id="cd01949">
    <property type="entry name" value="GGDEF"/>
    <property type="match status" value="1"/>
</dbReference>
<evidence type="ECO:0000256" key="2">
    <source>
        <dbReference type="ARBA" id="ARBA00034247"/>
    </source>
</evidence>
<dbReference type="InterPro" id="IPR000014">
    <property type="entry name" value="PAS"/>
</dbReference>
<dbReference type="InterPro" id="IPR043128">
    <property type="entry name" value="Rev_trsase/Diguanyl_cyclase"/>
</dbReference>
<dbReference type="SUPFAM" id="SSF55785">
    <property type="entry name" value="PYP-like sensor domain (PAS domain)"/>
    <property type="match status" value="2"/>
</dbReference>
<dbReference type="PANTHER" id="PTHR45138">
    <property type="entry name" value="REGULATORY COMPONENTS OF SENSORY TRANSDUCTION SYSTEM"/>
    <property type="match status" value="1"/>
</dbReference>
<organism evidence="5 6">
    <name type="scientific">Acidithiobacillus ferrivorans</name>
    <dbReference type="NCBI Taxonomy" id="160808"/>
    <lineage>
        <taxon>Bacteria</taxon>
        <taxon>Pseudomonadati</taxon>
        <taxon>Pseudomonadota</taxon>
        <taxon>Acidithiobacillia</taxon>
        <taxon>Acidithiobacillales</taxon>
        <taxon>Acidithiobacillaceae</taxon>
        <taxon>Acidithiobacillus</taxon>
    </lineage>
</organism>
<protein>
    <recommendedName>
        <fullName evidence="1">diguanylate cyclase</fullName>
        <ecNumber evidence="1">2.7.7.65</ecNumber>
    </recommendedName>
</protein>
<evidence type="ECO:0000313" key="5">
    <source>
        <dbReference type="EMBL" id="QQD73603.1"/>
    </source>
</evidence>
<dbReference type="Pfam" id="PF13426">
    <property type="entry name" value="PAS_9"/>
    <property type="match status" value="1"/>
</dbReference>
<dbReference type="Proteomes" id="UP000595420">
    <property type="component" value="Chromosome"/>
</dbReference>
<dbReference type="GO" id="GO:0043709">
    <property type="term" value="P:cell adhesion involved in single-species biofilm formation"/>
    <property type="evidence" value="ECO:0007669"/>
    <property type="project" value="TreeGrafter"/>
</dbReference>
<dbReference type="GO" id="GO:1902201">
    <property type="term" value="P:negative regulation of bacterial-type flagellum-dependent cell motility"/>
    <property type="evidence" value="ECO:0007669"/>
    <property type="project" value="TreeGrafter"/>
</dbReference>
<dbReference type="InterPro" id="IPR000160">
    <property type="entry name" value="GGDEF_dom"/>
</dbReference>
<evidence type="ECO:0000256" key="1">
    <source>
        <dbReference type="ARBA" id="ARBA00012528"/>
    </source>
</evidence>
<evidence type="ECO:0000259" key="3">
    <source>
        <dbReference type="PROSITE" id="PS50112"/>
    </source>
</evidence>
<evidence type="ECO:0000259" key="4">
    <source>
        <dbReference type="PROSITE" id="PS50887"/>
    </source>
</evidence>
<dbReference type="SMART" id="SM00267">
    <property type="entry name" value="GGDEF"/>
    <property type="match status" value="1"/>
</dbReference>
<reference evidence="5 6" key="1">
    <citation type="submission" date="2020-07" db="EMBL/GenBank/DDBJ databases">
        <title>Complete genome sequence analysis of Acidithiobacillus ferrivorans XJFY6S-08 reveals extreme environmental adaptation to alpine acid mine drainage.</title>
        <authorList>
            <person name="Yan L."/>
            <person name="Ni Y."/>
        </authorList>
    </citation>
    <scope>NUCLEOTIDE SEQUENCE [LARGE SCALE GENOMIC DNA]</scope>
    <source>
        <strain evidence="5 6">XJFY6S-08</strain>
    </source>
</reference>
<dbReference type="InterPro" id="IPR050469">
    <property type="entry name" value="Diguanylate_Cyclase"/>
</dbReference>
<name>A0A7T4WFE5_9PROT</name>
<dbReference type="SUPFAM" id="SSF55073">
    <property type="entry name" value="Nucleotide cyclase"/>
    <property type="match status" value="1"/>
</dbReference>
<dbReference type="Gene3D" id="3.30.70.270">
    <property type="match status" value="1"/>
</dbReference>
<dbReference type="FunFam" id="3.30.70.270:FF:000001">
    <property type="entry name" value="Diguanylate cyclase domain protein"/>
    <property type="match status" value="1"/>
</dbReference>
<dbReference type="RefSeq" id="WP_198661042.1">
    <property type="nucleotide sequence ID" value="NZ_CP059488.1"/>
</dbReference>
<dbReference type="SMART" id="SM00091">
    <property type="entry name" value="PAS"/>
    <property type="match status" value="2"/>
</dbReference>
<sequence>MISRDEKSAPSELYDLLMDGGWMDVLQQHPTPQVITKNRKIIFINSAAVNLFDGINIESFMGKDIIELIHPLDQERIFLRINALTKQNSQNAPTKIRINTVTNKIKYIISSSALVQIREESIVIATGVDVTKLHKMEKSLKESEDSFKRLFENTHDVFYRTNGQQELMLVGPGAQRLLGYTAKEVIGKPASDYYAHPEERQAVVDAIIKYGEIKDFPAQLRHKRGYVVDVAITSKVILGIQGEILGIEGFFRDTTEEVNYRKQLIKLASTDELTEVLNRRSFFEGANQLIKLVNRYSENCLLVVVDLDYFKEINDRHGHLSGDNILKTIVSLIKESLREADIFGRLGGDEFSIIFRNCTLSEGYEICSRTIKKIKDTKVPMPNKEKVSLSVSLGVTPLTAEDNPFVLALARADRALYLAKTKGRGCFAVSPLDGGEPFLPLHSEWQPL</sequence>
<feature type="domain" description="PAS" evidence="3">
    <location>
        <begin position="143"/>
        <end position="207"/>
    </location>
</feature>
<dbReference type="GO" id="GO:0006355">
    <property type="term" value="P:regulation of DNA-templated transcription"/>
    <property type="evidence" value="ECO:0007669"/>
    <property type="project" value="InterPro"/>
</dbReference>
<dbReference type="EMBL" id="CP059488">
    <property type="protein sequence ID" value="QQD73603.1"/>
    <property type="molecule type" value="Genomic_DNA"/>
</dbReference>
<dbReference type="PROSITE" id="PS50112">
    <property type="entry name" value="PAS"/>
    <property type="match status" value="1"/>
</dbReference>
<dbReference type="AlphaFoldDB" id="A0A7T4WFE5"/>
<dbReference type="NCBIfam" id="TIGR00254">
    <property type="entry name" value="GGDEF"/>
    <property type="match status" value="1"/>
</dbReference>